<dbReference type="AlphaFoldDB" id="A0A834WIP9"/>
<gene>
    <name evidence="2" type="ORF">G2W53_023979</name>
</gene>
<comment type="caution">
    <text evidence="2">The sequence shown here is derived from an EMBL/GenBank/DDBJ whole genome shotgun (WGS) entry which is preliminary data.</text>
</comment>
<keyword evidence="1" id="KW-0472">Membrane</keyword>
<evidence type="ECO:0000313" key="3">
    <source>
        <dbReference type="Proteomes" id="UP000634136"/>
    </source>
</evidence>
<organism evidence="2 3">
    <name type="scientific">Senna tora</name>
    <dbReference type="NCBI Taxonomy" id="362788"/>
    <lineage>
        <taxon>Eukaryota</taxon>
        <taxon>Viridiplantae</taxon>
        <taxon>Streptophyta</taxon>
        <taxon>Embryophyta</taxon>
        <taxon>Tracheophyta</taxon>
        <taxon>Spermatophyta</taxon>
        <taxon>Magnoliopsida</taxon>
        <taxon>eudicotyledons</taxon>
        <taxon>Gunneridae</taxon>
        <taxon>Pentapetalae</taxon>
        <taxon>rosids</taxon>
        <taxon>fabids</taxon>
        <taxon>Fabales</taxon>
        <taxon>Fabaceae</taxon>
        <taxon>Caesalpinioideae</taxon>
        <taxon>Cassia clade</taxon>
        <taxon>Senna</taxon>
    </lineage>
</organism>
<feature type="transmembrane region" description="Helical" evidence="1">
    <location>
        <begin position="153"/>
        <end position="172"/>
    </location>
</feature>
<keyword evidence="1" id="KW-1133">Transmembrane helix</keyword>
<sequence length="173" mass="19289">MAEQESLYSAHQQIQFSIQSITSIVSEIRLKKTLIRLGPTGFNRKTLDPKNNRPTYFNPIECHVQPKLRAGEFRDRLGSLGHGVLGQLTRQHQSHSRLDLPRCNGRLLVIPCQSGRLLSKLLKDIIDETVHDTHGLAGNTDIGVDLLQHFEDVYLIGLGALLGLLLLLVTALL</sequence>
<evidence type="ECO:0000313" key="2">
    <source>
        <dbReference type="EMBL" id="KAF7818524.1"/>
    </source>
</evidence>
<proteinExistence type="predicted"/>
<keyword evidence="3" id="KW-1185">Reference proteome</keyword>
<dbReference type="Proteomes" id="UP000634136">
    <property type="component" value="Unassembled WGS sequence"/>
</dbReference>
<name>A0A834WIP9_9FABA</name>
<accession>A0A834WIP9</accession>
<evidence type="ECO:0000256" key="1">
    <source>
        <dbReference type="SAM" id="Phobius"/>
    </source>
</evidence>
<reference evidence="2" key="1">
    <citation type="submission" date="2020-09" db="EMBL/GenBank/DDBJ databases">
        <title>Genome-Enabled Discovery of Anthraquinone Biosynthesis in Senna tora.</title>
        <authorList>
            <person name="Kang S.-H."/>
            <person name="Pandey R.P."/>
            <person name="Lee C.-M."/>
            <person name="Sim J.-S."/>
            <person name="Jeong J.-T."/>
            <person name="Choi B.-S."/>
            <person name="Jung M."/>
            <person name="Ginzburg D."/>
            <person name="Zhao K."/>
            <person name="Won S.Y."/>
            <person name="Oh T.-J."/>
            <person name="Yu Y."/>
            <person name="Kim N.-H."/>
            <person name="Lee O.R."/>
            <person name="Lee T.-H."/>
            <person name="Bashyal P."/>
            <person name="Kim T.-S."/>
            <person name="Lee W.-H."/>
            <person name="Kawkins C."/>
            <person name="Kim C.-K."/>
            <person name="Kim J.S."/>
            <person name="Ahn B.O."/>
            <person name="Rhee S.Y."/>
            <person name="Sohng J.K."/>
        </authorList>
    </citation>
    <scope>NUCLEOTIDE SEQUENCE</scope>
    <source>
        <tissue evidence="2">Leaf</tissue>
    </source>
</reference>
<dbReference type="EMBL" id="JAAIUW010000008">
    <property type="protein sequence ID" value="KAF7818524.1"/>
    <property type="molecule type" value="Genomic_DNA"/>
</dbReference>
<dbReference type="OrthoDB" id="1744405at2759"/>
<protein>
    <submittedName>
        <fullName evidence="2">Uncharacterized protein</fullName>
    </submittedName>
</protein>
<keyword evidence="1" id="KW-0812">Transmembrane</keyword>